<dbReference type="PIRSF" id="PIRSF006278">
    <property type="entry name" value="ACCD_DCysDesulf"/>
    <property type="match status" value="1"/>
</dbReference>
<evidence type="ECO:0000256" key="2">
    <source>
        <dbReference type="ARBA" id="ARBA00008639"/>
    </source>
</evidence>
<organism evidence="5 6">
    <name type="scientific">Ruegeria alba</name>
    <dbReference type="NCBI Taxonomy" id="2916756"/>
    <lineage>
        <taxon>Bacteria</taxon>
        <taxon>Pseudomonadati</taxon>
        <taxon>Pseudomonadota</taxon>
        <taxon>Alphaproteobacteria</taxon>
        <taxon>Rhodobacterales</taxon>
        <taxon>Roseobacteraceae</taxon>
        <taxon>Ruegeria</taxon>
    </lineage>
</organism>
<comment type="cofactor">
    <cofactor evidence="1">
        <name>pyridoxal 5'-phosphate</name>
        <dbReference type="ChEBI" id="CHEBI:597326"/>
    </cofactor>
</comment>
<evidence type="ECO:0000313" key="6">
    <source>
        <dbReference type="Proteomes" id="UP001165279"/>
    </source>
</evidence>
<dbReference type="NCBIfam" id="TIGR01275">
    <property type="entry name" value="ACC_deam_rel"/>
    <property type="match status" value="1"/>
</dbReference>
<comment type="similarity">
    <text evidence="2">Belongs to the ACC deaminase/D-cysteine desulfhydrase family.</text>
</comment>
<evidence type="ECO:0000256" key="3">
    <source>
        <dbReference type="ARBA" id="ARBA00022898"/>
    </source>
</evidence>
<dbReference type="InterPro" id="IPR001926">
    <property type="entry name" value="TrpB-like_PALP"/>
</dbReference>
<dbReference type="NCBIfam" id="NF003031">
    <property type="entry name" value="PRK03910.1-4"/>
    <property type="match status" value="1"/>
</dbReference>
<dbReference type="RefSeq" id="WP_234177047.1">
    <property type="nucleotide sequence ID" value="NZ_JAKOEM010000015.1"/>
</dbReference>
<proteinExistence type="inferred from homology"/>
<dbReference type="PANTHER" id="PTHR43780">
    <property type="entry name" value="1-AMINOCYCLOPROPANE-1-CARBOXYLATE DEAMINASE-RELATED"/>
    <property type="match status" value="1"/>
</dbReference>
<keyword evidence="5" id="KW-0456">Lyase</keyword>
<comment type="caution">
    <text evidence="5">The sequence shown here is derived from an EMBL/GenBank/DDBJ whole genome shotgun (WGS) entry which is preliminary data.</text>
</comment>
<dbReference type="InterPro" id="IPR036052">
    <property type="entry name" value="TrpB-like_PALP_sf"/>
</dbReference>
<dbReference type="InterPro" id="IPR005966">
    <property type="entry name" value="D-Cys_desShydrase"/>
</dbReference>
<evidence type="ECO:0000259" key="4">
    <source>
        <dbReference type="Pfam" id="PF00291"/>
    </source>
</evidence>
<dbReference type="Pfam" id="PF00291">
    <property type="entry name" value="PALP"/>
    <property type="match status" value="1"/>
</dbReference>
<protein>
    <submittedName>
        <fullName evidence="5">D-cysteine desulfhydrase</fullName>
        <ecNumber evidence="5">4.4.1.15</ecNumber>
    </submittedName>
</protein>
<evidence type="ECO:0000313" key="5">
    <source>
        <dbReference type="EMBL" id="MCG6559590.1"/>
    </source>
</evidence>
<reference evidence="5" key="1">
    <citation type="submission" date="2022-02" db="EMBL/GenBank/DDBJ databases">
        <title>The genome sequence of Ruegeria sp. 1NDH52C.</title>
        <authorList>
            <person name="Du J."/>
        </authorList>
    </citation>
    <scope>NUCLEOTIDE SEQUENCE</scope>
    <source>
        <strain evidence="5">1NDH52C</strain>
    </source>
</reference>
<keyword evidence="3" id="KW-0663">Pyridoxal phosphate</keyword>
<keyword evidence="6" id="KW-1185">Reference proteome</keyword>
<dbReference type="Proteomes" id="UP001165279">
    <property type="component" value="Unassembled WGS sequence"/>
</dbReference>
<dbReference type="PANTHER" id="PTHR43780:SF2">
    <property type="entry name" value="1-AMINOCYCLOPROPANE-1-CARBOXYLATE DEAMINASE-RELATED"/>
    <property type="match status" value="1"/>
</dbReference>
<gene>
    <name evidence="5" type="ORF">MB818_15380</name>
</gene>
<sequence length="339" mass="36549">MHLARYPRRFIAHLPTPLERLDRLTAELGGPEIWIKRDDCTGLSTGGNKTRKLEFLMAEAELQGADMVMTQGATQSNHARQTAAFAAKLGMDCHILLEDRTGSNNANYNNNGNVLLDHLHGATTEKRPGSGLDMNAEMEQVAEKFRADGRKVYTIPGGGSNPTGALGYVNCAFEMLNQFNERGLKVDHIVHATGSAGTQAGLITGLQAMNAQIPLLGIGVRAPKPKQEENVYNLACATAEKLGCPGVVSREDVVANTDYVGEGYGIPTESGLEAIRMFAELEAILLDPVYSAKGAAGFIDLIRKGHFKKGERVVFLHTGGAVALFGYDNAFDYSGRWVA</sequence>
<dbReference type="EC" id="4.4.1.15" evidence="5"/>
<evidence type="ECO:0000256" key="1">
    <source>
        <dbReference type="ARBA" id="ARBA00001933"/>
    </source>
</evidence>
<dbReference type="EMBL" id="JAKOEM010000015">
    <property type="protein sequence ID" value="MCG6559590.1"/>
    <property type="molecule type" value="Genomic_DNA"/>
</dbReference>
<name>A0ABS9NZC5_9RHOB</name>
<dbReference type="SUPFAM" id="SSF53686">
    <property type="entry name" value="Tryptophan synthase beta subunit-like PLP-dependent enzymes"/>
    <property type="match status" value="1"/>
</dbReference>
<feature type="domain" description="Tryptophan synthase beta chain-like PALP" evidence="4">
    <location>
        <begin position="13"/>
        <end position="319"/>
    </location>
</feature>
<accession>A0ABS9NZC5</accession>
<dbReference type="GO" id="GO:0019148">
    <property type="term" value="F:D-cysteine desulfhydrase activity"/>
    <property type="evidence" value="ECO:0007669"/>
    <property type="project" value="UniProtKB-EC"/>
</dbReference>
<dbReference type="InterPro" id="IPR027278">
    <property type="entry name" value="ACCD_DCysDesulf"/>
</dbReference>
<dbReference type="Gene3D" id="3.40.50.1100">
    <property type="match status" value="2"/>
</dbReference>